<name>B8FCV6_DESAL</name>
<dbReference type="InterPro" id="IPR011006">
    <property type="entry name" value="CheY-like_superfamily"/>
</dbReference>
<evidence type="ECO:0000259" key="3">
    <source>
        <dbReference type="PROSITE" id="PS50110"/>
    </source>
</evidence>
<organism evidence="4 5">
    <name type="scientific">Desulfatibacillum aliphaticivorans</name>
    <dbReference type="NCBI Taxonomy" id="218208"/>
    <lineage>
        <taxon>Bacteria</taxon>
        <taxon>Pseudomonadati</taxon>
        <taxon>Thermodesulfobacteriota</taxon>
        <taxon>Desulfobacteria</taxon>
        <taxon>Desulfobacterales</taxon>
        <taxon>Desulfatibacillaceae</taxon>
        <taxon>Desulfatibacillum</taxon>
    </lineage>
</organism>
<proteinExistence type="predicted"/>
<feature type="modified residue" description="4-aspartylphosphate" evidence="2">
    <location>
        <position position="55"/>
    </location>
</feature>
<protein>
    <submittedName>
        <fullName evidence="4">Response regulator receiver domain protein (CheY-like)</fullName>
    </submittedName>
</protein>
<dbReference type="SUPFAM" id="SSF52172">
    <property type="entry name" value="CheY-like"/>
    <property type="match status" value="1"/>
</dbReference>
<dbReference type="Gene3D" id="3.40.50.2300">
    <property type="match status" value="1"/>
</dbReference>
<dbReference type="eggNOG" id="COG0784">
    <property type="taxonomic scope" value="Bacteria"/>
</dbReference>
<sequence>MTIDVKVLVVDDDEPVRNSLVNFLEDEGFEPVSAESGEQALDLAAKEHFDVAIVDMRLPGIDGDTVVLEAKKIQSHLKFIIYTGSDDYYPQNILIDIGMKPEHVFYKPLRNLDILSQAIRSLIEE</sequence>
<dbReference type="SMART" id="SM00448">
    <property type="entry name" value="REC"/>
    <property type="match status" value="1"/>
</dbReference>
<dbReference type="RefSeq" id="WP_015949426.1">
    <property type="nucleotide sequence ID" value="NC_011768.1"/>
</dbReference>
<keyword evidence="1 2" id="KW-0597">Phosphoprotein</keyword>
<dbReference type="AlphaFoldDB" id="B8FCV6"/>
<dbReference type="GO" id="GO:0000160">
    <property type="term" value="P:phosphorelay signal transduction system"/>
    <property type="evidence" value="ECO:0007669"/>
    <property type="project" value="InterPro"/>
</dbReference>
<dbReference type="PROSITE" id="PS50110">
    <property type="entry name" value="RESPONSE_REGULATORY"/>
    <property type="match status" value="1"/>
</dbReference>
<dbReference type="EMBL" id="CP001322">
    <property type="protein sequence ID" value="ACL06387.1"/>
    <property type="molecule type" value="Genomic_DNA"/>
</dbReference>
<dbReference type="InterPro" id="IPR050595">
    <property type="entry name" value="Bact_response_regulator"/>
</dbReference>
<evidence type="ECO:0000256" key="1">
    <source>
        <dbReference type="ARBA" id="ARBA00022553"/>
    </source>
</evidence>
<evidence type="ECO:0000256" key="2">
    <source>
        <dbReference type="PROSITE-ProRule" id="PRU00169"/>
    </source>
</evidence>
<dbReference type="Pfam" id="PF00072">
    <property type="entry name" value="Response_reg"/>
    <property type="match status" value="1"/>
</dbReference>
<evidence type="ECO:0000313" key="5">
    <source>
        <dbReference type="Proteomes" id="UP000000739"/>
    </source>
</evidence>
<dbReference type="Proteomes" id="UP000000739">
    <property type="component" value="Chromosome"/>
</dbReference>
<keyword evidence="5" id="KW-1185">Reference proteome</keyword>
<dbReference type="CDD" id="cd00156">
    <property type="entry name" value="REC"/>
    <property type="match status" value="1"/>
</dbReference>
<dbReference type="KEGG" id="dal:Dalk_4709"/>
<dbReference type="InterPro" id="IPR001789">
    <property type="entry name" value="Sig_transdc_resp-reg_receiver"/>
</dbReference>
<accession>B8FCV6</accession>
<dbReference type="PANTHER" id="PTHR44591:SF20">
    <property type="entry name" value="PROTEIN PILH"/>
    <property type="match status" value="1"/>
</dbReference>
<reference evidence="4 5" key="1">
    <citation type="journal article" date="2012" name="Environ. Microbiol.">
        <title>The genome sequence of Desulfatibacillum alkenivorans AK-01: a blueprint for anaerobic alkane oxidation.</title>
        <authorList>
            <person name="Callaghan A.V."/>
            <person name="Morris B.E."/>
            <person name="Pereira I.A."/>
            <person name="McInerney M.J."/>
            <person name="Austin R.N."/>
            <person name="Groves J.T."/>
            <person name="Kukor J.J."/>
            <person name="Suflita J.M."/>
            <person name="Young L.Y."/>
            <person name="Zylstra G.J."/>
            <person name="Wawrik B."/>
        </authorList>
    </citation>
    <scope>NUCLEOTIDE SEQUENCE [LARGE SCALE GENOMIC DNA]</scope>
    <source>
        <strain evidence="4 5">AK-01</strain>
    </source>
</reference>
<evidence type="ECO:0000313" key="4">
    <source>
        <dbReference type="EMBL" id="ACL06387.1"/>
    </source>
</evidence>
<feature type="domain" description="Response regulatory" evidence="3">
    <location>
        <begin position="6"/>
        <end position="122"/>
    </location>
</feature>
<gene>
    <name evidence="4" type="ordered locus">Dalk_4709</name>
</gene>
<dbReference type="PANTHER" id="PTHR44591">
    <property type="entry name" value="STRESS RESPONSE REGULATOR PROTEIN 1"/>
    <property type="match status" value="1"/>
</dbReference>
<dbReference type="HOGENOM" id="CLU_000445_69_8_7"/>